<organism evidence="2 3">
    <name type="scientific">Pleodorina starrii</name>
    <dbReference type="NCBI Taxonomy" id="330485"/>
    <lineage>
        <taxon>Eukaryota</taxon>
        <taxon>Viridiplantae</taxon>
        <taxon>Chlorophyta</taxon>
        <taxon>core chlorophytes</taxon>
        <taxon>Chlorophyceae</taxon>
        <taxon>CS clade</taxon>
        <taxon>Chlamydomonadales</taxon>
        <taxon>Volvocaceae</taxon>
        <taxon>Pleodorina</taxon>
    </lineage>
</organism>
<reference evidence="2 3" key="1">
    <citation type="journal article" date="2023" name="Commun. Biol.">
        <title>Reorganization of the ancestral sex-determining regions during the evolution of trioecy in Pleodorina starrii.</title>
        <authorList>
            <person name="Takahashi K."/>
            <person name="Suzuki S."/>
            <person name="Kawai-Toyooka H."/>
            <person name="Yamamoto K."/>
            <person name="Hamaji T."/>
            <person name="Ootsuki R."/>
            <person name="Yamaguchi H."/>
            <person name="Kawachi M."/>
            <person name="Higashiyama T."/>
            <person name="Nozaki H."/>
        </authorList>
    </citation>
    <scope>NUCLEOTIDE SEQUENCE [LARGE SCALE GENOMIC DNA]</scope>
    <source>
        <strain evidence="2 3">NIES-4479</strain>
    </source>
</reference>
<sequence length="73" mass="8248">MSSPPIFNEVTGAATEIFQRVCDARGIRVRIYVYVDDFMLLGERHEDVRAAFDVLDEVGAKLGLEWKTARTVC</sequence>
<accession>A0A9W6BXN9</accession>
<name>A0A9W6BXN9_9CHLO</name>
<feature type="domain" description="Reverse transcriptase" evidence="1">
    <location>
        <begin position="1"/>
        <end position="73"/>
    </location>
</feature>
<protein>
    <recommendedName>
        <fullName evidence="1">Reverse transcriptase domain-containing protein</fullName>
    </recommendedName>
</protein>
<dbReference type="EMBL" id="BRXU01000028">
    <property type="protein sequence ID" value="GLC59436.1"/>
    <property type="molecule type" value="Genomic_DNA"/>
</dbReference>
<dbReference type="AlphaFoldDB" id="A0A9W6BXN9"/>
<dbReference type="PROSITE" id="PS50878">
    <property type="entry name" value="RT_POL"/>
    <property type="match status" value="1"/>
</dbReference>
<evidence type="ECO:0000313" key="2">
    <source>
        <dbReference type="EMBL" id="GLC59436.1"/>
    </source>
</evidence>
<evidence type="ECO:0000313" key="3">
    <source>
        <dbReference type="Proteomes" id="UP001165080"/>
    </source>
</evidence>
<dbReference type="InterPro" id="IPR000477">
    <property type="entry name" value="RT_dom"/>
</dbReference>
<evidence type="ECO:0000259" key="1">
    <source>
        <dbReference type="PROSITE" id="PS50878"/>
    </source>
</evidence>
<dbReference type="Proteomes" id="UP001165080">
    <property type="component" value="Unassembled WGS sequence"/>
</dbReference>
<keyword evidence="3" id="KW-1185">Reference proteome</keyword>
<comment type="caution">
    <text evidence="2">The sequence shown here is derived from an EMBL/GenBank/DDBJ whole genome shotgun (WGS) entry which is preliminary data.</text>
</comment>
<gene>
    <name evidence="2" type="primary">PLEST005501</name>
    <name evidence="2" type="ORF">PLESTB_001486800</name>
</gene>
<proteinExistence type="predicted"/>